<evidence type="ECO:0000313" key="3">
    <source>
        <dbReference type="Proteomes" id="UP000555103"/>
    </source>
</evidence>
<gene>
    <name evidence="2" type="ORF">GGR21_004051</name>
</gene>
<dbReference type="AlphaFoldDB" id="A0A840D0F6"/>
<dbReference type="Pfam" id="PF12728">
    <property type="entry name" value="HTH_17"/>
    <property type="match status" value="1"/>
</dbReference>
<dbReference type="EMBL" id="JACIEP010000023">
    <property type="protein sequence ID" value="MBB4038122.1"/>
    <property type="molecule type" value="Genomic_DNA"/>
</dbReference>
<name>A0A840D0F6_9BACT</name>
<proteinExistence type="predicted"/>
<keyword evidence="3" id="KW-1185">Reference proteome</keyword>
<evidence type="ECO:0000313" key="2">
    <source>
        <dbReference type="EMBL" id="MBB4038122.1"/>
    </source>
</evidence>
<dbReference type="Proteomes" id="UP000555103">
    <property type="component" value="Unassembled WGS sequence"/>
</dbReference>
<evidence type="ECO:0000259" key="1">
    <source>
        <dbReference type="Pfam" id="PF12728"/>
    </source>
</evidence>
<dbReference type="InterPro" id="IPR041657">
    <property type="entry name" value="HTH_17"/>
</dbReference>
<dbReference type="RefSeq" id="WP_183308936.1">
    <property type="nucleotide sequence ID" value="NZ_JACIEP010000023.1"/>
</dbReference>
<sequence length="115" mass="13480">MICTEITFEKLPEAVAYLIKSVSEIKSMIEDRKRSDSPKERIPIGIDEACCIIRKAKSTVYALVRKGLLPSYKRGKKLFFFEDELIEWIAKGRRKTIEEVRAGIETDMYSRYRRK</sequence>
<accession>A0A840D0F6</accession>
<organism evidence="2 3">
    <name type="scientific">Dysgonomonas hofstadii</name>
    <dbReference type="NCBI Taxonomy" id="637886"/>
    <lineage>
        <taxon>Bacteria</taxon>
        <taxon>Pseudomonadati</taxon>
        <taxon>Bacteroidota</taxon>
        <taxon>Bacteroidia</taxon>
        <taxon>Bacteroidales</taxon>
        <taxon>Dysgonomonadaceae</taxon>
        <taxon>Dysgonomonas</taxon>
    </lineage>
</organism>
<protein>
    <submittedName>
        <fullName evidence="2">Excisionase family DNA binding protein</fullName>
    </submittedName>
</protein>
<reference evidence="2 3" key="1">
    <citation type="submission" date="2020-08" db="EMBL/GenBank/DDBJ databases">
        <title>Genomic Encyclopedia of Type Strains, Phase IV (KMG-IV): sequencing the most valuable type-strain genomes for metagenomic binning, comparative biology and taxonomic classification.</title>
        <authorList>
            <person name="Goeker M."/>
        </authorList>
    </citation>
    <scope>NUCLEOTIDE SEQUENCE [LARGE SCALE GENOMIC DNA]</scope>
    <source>
        <strain evidence="2 3">DSM 104969</strain>
    </source>
</reference>
<feature type="domain" description="Helix-turn-helix" evidence="1">
    <location>
        <begin position="46"/>
        <end position="92"/>
    </location>
</feature>
<comment type="caution">
    <text evidence="2">The sequence shown here is derived from an EMBL/GenBank/DDBJ whole genome shotgun (WGS) entry which is preliminary data.</text>
</comment>